<dbReference type="GO" id="GO:0032259">
    <property type="term" value="P:methylation"/>
    <property type="evidence" value="ECO:0007669"/>
    <property type="project" value="UniProtKB-KW"/>
</dbReference>
<comment type="caution">
    <text evidence="3">The sequence shown here is derived from an EMBL/GenBank/DDBJ whole genome shotgun (WGS) entry which is preliminary data.</text>
</comment>
<dbReference type="Pfam" id="PF02585">
    <property type="entry name" value="PIG-L"/>
    <property type="match status" value="1"/>
</dbReference>
<dbReference type="InterPro" id="IPR029063">
    <property type="entry name" value="SAM-dependent_MTases_sf"/>
</dbReference>
<feature type="domain" description="Methyltransferase" evidence="2">
    <location>
        <begin position="301"/>
        <end position="384"/>
    </location>
</feature>
<accession>A0A5M8QM59</accession>
<reference evidence="3 4" key="1">
    <citation type="submission" date="2019-08" db="EMBL/GenBank/DDBJ databases">
        <title>Agrococcus lahaulensis sp. nov., isolated from a cold desert of the Indian Himalayas.</title>
        <authorList>
            <person name="Qu J.H."/>
        </authorList>
    </citation>
    <scope>NUCLEOTIDE SEQUENCE [LARGE SCALE GENOMIC DNA]</scope>
    <source>
        <strain evidence="3 4">NS18</strain>
    </source>
</reference>
<dbReference type="InterPro" id="IPR003737">
    <property type="entry name" value="GlcNAc_PI_deacetylase-related"/>
</dbReference>
<name>A0A5M8QM59_9MICO</name>
<gene>
    <name evidence="3" type="ORF">FQ330_02715</name>
</gene>
<dbReference type="EMBL" id="VOIR01000011">
    <property type="protein sequence ID" value="KAA6436338.1"/>
    <property type="molecule type" value="Genomic_DNA"/>
</dbReference>
<sequence length="439" mass="46024">MVSATGPAGGPPRFDGADAGTAHADWLASAALRDAAVLEAEPSALLVVAAHPDDEVLGAYGSMLAAARRGAAVTVVVATDGEGSHPGSPTVDPTALARLRRAEHEASLAGLGARIVRLGLPDGALQERRRELVTAIAPLVAALPEDGLVVAPWAHDGHPDHEAVGDASAAVARELGRACAWAPIWSWLWGEPGLFDGAALRRVPLDDVARAAKATAIAAHRSQVAPLSPHPADRAVLTPTMLERFAGDEWLLLAPPAAATAFDDRYAGEGDPWSTRDSWYERRKRQVVLAALPEERYRLALEVGCGTATLTAELAGRCDGALGVDASIPALAEARRTIAGAANAWVEHRAVEQGLPAAAVDLVVLSEIGSYVEPRVLRGLVEQARDRGAHVVLCHWRGEGDDLLASADEVHALAAGVPGLRRIVEHRDERFLVDVLVPA</sequence>
<evidence type="ECO:0000256" key="1">
    <source>
        <dbReference type="ARBA" id="ARBA00022833"/>
    </source>
</evidence>
<dbReference type="AlphaFoldDB" id="A0A5M8QM59"/>
<organism evidence="3 4">
    <name type="scientific">Agrococcus sediminis</name>
    <dbReference type="NCBI Taxonomy" id="2599924"/>
    <lineage>
        <taxon>Bacteria</taxon>
        <taxon>Bacillati</taxon>
        <taxon>Actinomycetota</taxon>
        <taxon>Actinomycetes</taxon>
        <taxon>Micrococcales</taxon>
        <taxon>Microbacteriaceae</taxon>
        <taxon>Agrococcus</taxon>
    </lineage>
</organism>
<keyword evidence="3" id="KW-0808">Transferase</keyword>
<protein>
    <submittedName>
        <fullName evidence="3">Bifunctional PIG-L family deacetylase/class I SAM-dependent methyltransferase</fullName>
    </submittedName>
</protein>
<evidence type="ECO:0000313" key="3">
    <source>
        <dbReference type="EMBL" id="KAA6436338.1"/>
    </source>
</evidence>
<evidence type="ECO:0000313" key="4">
    <source>
        <dbReference type="Proteomes" id="UP000323221"/>
    </source>
</evidence>
<evidence type="ECO:0000259" key="2">
    <source>
        <dbReference type="Pfam" id="PF13649"/>
    </source>
</evidence>
<dbReference type="InterPro" id="IPR041698">
    <property type="entry name" value="Methyltransf_25"/>
</dbReference>
<dbReference type="GO" id="GO:0016137">
    <property type="term" value="P:glycoside metabolic process"/>
    <property type="evidence" value="ECO:0007669"/>
    <property type="project" value="UniProtKB-ARBA"/>
</dbReference>
<dbReference type="Pfam" id="PF13649">
    <property type="entry name" value="Methyltransf_25"/>
    <property type="match status" value="1"/>
</dbReference>
<keyword evidence="4" id="KW-1185">Reference proteome</keyword>
<dbReference type="Proteomes" id="UP000323221">
    <property type="component" value="Unassembled WGS sequence"/>
</dbReference>
<dbReference type="PANTHER" id="PTHR12993">
    <property type="entry name" value="N-ACETYLGLUCOSAMINYL-PHOSPHATIDYLINOSITOL DE-N-ACETYLASE-RELATED"/>
    <property type="match status" value="1"/>
</dbReference>
<dbReference type="Gene3D" id="3.40.50.10320">
    <property type="entry name" value="LmbE-like"/>
    <property type="match status" value="1"/>
</dbReference>
<dbReference type="Gene3D" id="3.40.50.150">
    <property type="entry name" value="Vaccinia Virus protein VP39"/>
    <property type="match status" value="1"/>
</dbReference>
<dbReference type="SUPFAM" id="SSF102588">
    <property type="entry name" value="LmbE-like"/>
    <property type="match status" value="1"/>
</dbReference>
<dbReference type="OrthoDB" id="116799at2"/>
<keyword evidence="3" id="KW-0489">Methyltransferase</keyword>
<dbReference type="GO" id="GO:0016811">
    <property type="term" value="F:hydrolase activity, acting on carbon-nitrogen (but not peptide) bonds, in linear amides"/>
    <property type="evidence" value="ECO:0007669"/>
    <property type="project" value="TreeGrafter"/>
</dbReference>
<dbReference type="SUPFAM" id="SSF53335">
    <property type="entry name" value="S-adenosyl-L-methionine-dependent methyltransferases"/>
    <property type="match status" value="1"/>
</dbReference>
<proteinExistence type="predicted"/>
<keyword evidence="1" id="KW-0862">Zinc</keyword>
<dbReference type="InterPro" id="IPR024078">
    <property type="entry name" value="LmbE-like_dom_sf"/>
</dbReference>
<dbReference type="PANTHER" id="PTHR12993:SF29">
    <property type="entry name" value="BLR3841 PROTEIN"/>
    <property type="match status" value="1"/>
</dbReference>
<dbReference type="GO" id="GO:0008168">
    <property type="term" value="F:methyltransferase activity"/>
    <property type="evidence" value="ECO:0007669"/>
    <property type="project" value="UniProtKB-KW"/>
</dbReference>